<feature type="transmembrane region" description="Helical" evidence="6">
    <location>
        <begin position="334"/>
        <end position="361"/>
    </location>
</feature>
<evidence type="ECO:0000256" key="1">
    <source>
        <dbReference type="ARBA" id="ARBA00004651"/>
    </source>
</evidence>
<dbReference type="GO" id="GO:0005886">
    <property type="term" value="C:plasma membrane"/>
    <property type="evidence" value="ECO:0007669"/>
    <property type="project" value="UniProtKB-SubCell"/>
</dbReference>
<protein>
    <submittedName>
        <fullName evidence="7">Stage V sporulation protein B</fullName>
    </submittedName>
</protein>
<feature type="transmembrane region" description="Helical" evidence="6">
    <location>
        <begin position="427"/>
        <end position="445"/>
    </location>
</feature>
<comment type="subcellular location">
    <subcellularLocation>
        <location evidence="1">Cell membrane</location>
        <topology evidence="1">Multi-pass membrane protein</topology>
    </subcellularLocation>
</comment>
<feature type="transmembrane region" description="Helical" evidence="6">
    <location>
        <begin position="400"/>
        <end position="421"/>
    </location>
</feature>
<feature type="transmembrane region" description="Helical" evidence="6">
    <location>
        <begin position="285"/>
        <end position="303"/>
    </location>
</feature>
<dbReference type="Pfam" id="PF01943">
    <property type="entry name" value="Polysacc_synt"/>
    <property type="match status" value="1"/>
</dbReference>
<dbReference type="InterPro" id="IPR002797">
    <property type="entry name" value="Polysacc_synth"/>
</dbReference>
<name>A0A6N2UTH8_BLAHA</name>
<keyword evidence="4 6" id="KW-1133">Transmembrane helix</keyword>
<keyword evidence="5 6" id="KW-0472">Membrane</keyword>
<evidence type="ECO:0000256" key="2">
    <source>
        <dbReference type="ARBA" id="ARBA00022475"/>
    </source>
</evidence>
<feature type="transmembrane region" description="Helical" evidence="6">
    <location>
        <begin position="367"/>
        <end position="388"/>
    </location>
</feature>
<dbReference type="RefSeq" id="WP_156342577.1">
    <property type="nucleotide sequence ID" value="NZ_CACRSY010000014.1"/>
</dbReference>
<dbReference type="InterPro" id="IPR050833">
    <property type="entry name" value="Poly_Biosynth_Transport"/>
</dbReference>
<evidence type="ECO:0000313" key="7">
    <source>
        <dbReference type="EMBL" id="VYT21068.1"/>
    </source>
</evidence>
<feature type="transmembrane region" description="Helical" evidence="6">
    <location>
        <begin position="12"/>
        <end position="30"/>
    </location>
</feature>
<dbReference type="PANTHER" id="PTHR30250">
    <property type="entry name" value="PST FAMILY PREDICTED COLANIC ACID TRANSPORTER"/>
    <property type="match status" value="1"/>
</dbReference>
<gene>
    <name evidence="7" type="primary">spoVB_2</name>
    <name evidence="7" type="ORF">BHLFYP23_00637</name>
</gene>
<feature type="transmembrane region" description="Helical" evidence="6">
    <location>
        <begin position="159"/>
        <end position="181"/>
    </location>
</feature>
<dbReference type="PANTHER" id="PTHR30250:SF21">
    <property type="entry name" value="LIPID II FLIPPASE MURJ"/>
    <property type="match status" value="1"/>
</dbReference>
<sequence length="544" mass="58868">MGKKNDNTLVKNASFLMIAALISKIIGLIYKSPLSSTMGKESFGCFQFAQNVYFILLMIASFSIPQAVSKIMAERLAFKRYRDAQRIFKGALLYAVIVGGAVAVICIVGAPILVPDGMANARLALQFLAPTIFVSGILGVFRGYFQAYRNMLPTSISQILEQIAVAVVALVMANFMVHHFADAQPDVLRSWSAAGATLGTGAGVLTALIFMLFVYQVNRKTIQRKIARDKVSVDESYKDVMKIIVMIVAPIILSAFLYNVNGYINSMIYTSVSELKGLKGSIVEGFYAECGFFLTIINIPLTLSSTAPTSMMPEVSGAYARGDLKTAKEKIDKATWLSMFISIPCSVGLFALAGPITALLFPSTDGTAGFLMMLGVITVIMNGMSNISNGVLQGIGKANIPMINAAIALVVDVVVVTVLMFVTDFGIYNVVLAMIAYALVMCILNDRALKRELHYKNPWKTAYMPAVFAAVPMGIVAFAVYQGIYLLTKSLPGGNLLALMPAIVLGAGVYFLLYLYFAKPKEEELAGIPGGRKLVQIARKLHIM</sequence>
<feature type="transmembrane region" description="Helical" evidence="6">
    <location>
        <begin position="125"/>
        <end position="147"/>
    </location>
</feature>
<evidence type="ECO:0000256" key="4">
    <source>
        <dbReference type="ARBA" id="ARBA00022989"/>
    </source>
</evidence>
<feature type="transmembrane region" description="Helical" evidence="6">
    <location>
        <begin position="50"/>
        <end position="69"/>
    </location>
</feature>
<evidence type="ECO:0000256" key="5">
    <source>
        <dbReference type="ARBA" id="ARBA00023136"/>
    </source>
</evidence>
<evidence type="ECO:0000256" key="3">
    <source>
        <dbReference type="ARBA" id="ARBA00022692"/>
    </source>
</evidence>
<dbReference type="CDD" id="cd13124">
    <property type="entry name" value="MATE_SpoVB_like"/>
    <property type="match status" value="1"/>
</dbReference>
<evidence type="ECO:0000256" key="6">
    <source>
        <dbReference type="SAM" id="Phobius"/>
    </source>
</evidence>
<feature type="transmembrane region" description="Helical" evidence="6">
    <location>
        <begin position="90"/>
        <end position="113"/>
    </location>
</feature>
<keyword evidence="3 6" id="KW-0812">Transmembrane</keyword>
<feature type="transmembrane region" description="Helical" evidence="6">
    <location>
        <begin position="496"/>
        <end position="517"/>
    </location>
</feature>
<feature type="transmembrane region" description="Helical" evidence="6">
    <location>
        <begin position="243"/>
        <end position="265"/>
    </location>
</feature>
<feature type="transmembrane region" description="Helical" evidence="6">
    <location>
        <begin position="466"/>
        <end position="484"/>
    </location>
</feature>
<dbReference type="InterPro" id="IPR024923">
    <property type="entry name" value="PG_synth_SpoVB"/>
</dbReference>
<reference evidence="7" key="1">
    <citation type="submission" date="2019-11" db="EMBL/GenBank/DDBJ databases">
        <authorList>
            <person name="Feng L."/>
        </authorList>
    </citation>
    <scope>NUCLEOTIDE SEQUENCE</scope>
    <source>
        <strain evidence="7">BhanseniiLFYP23</strain>
    </source>
</reference>
<dbReference type="EMBL" id="CACRSY010000014">
    <property type="protein sequence ID" value="VYT21068.1"/>
    <property type="molecule type" value="Genomic_DNA"/>
</dbReference>
<proteinExistence type="predicted"/>
<organism evidence="7">
    <name type="scientific">Blautia hansenii</name>
    <name type="common">Ruminococcus hansenii</name>
    <dbReference type="NCBI Taxonomy" id="1322"/>
    <lineage>
        <taxon>Bacteria</taxon>
        <taxon>Bacillati</taxon>
        <taxon>Bacillota</taxon>
        <taxon>Clostridia</taxon>
        <taxon>Lachnospirales</taxon>
        <taxon>Lachnospiraceae</taxon>
        <taxon>Blautia</taxon>
    </lineage>
</organism>
<dbReference type="PIRSF" id="PIRSF038958">
    <property type="entry name" value="PG_synth_SpoVB"/>
    <property type="match status" value="1"/>
</dbReference>
<dbReference type="AlphaFoldDB" id="A0A6N2UTH8"/>
<feature type="transmembrane region" description="Helical" evidence="6">
    <location>
        <begin position="193"/>
        <end position="215"/>
    </location>
</feature>
<keyword evidence="2" id="KW-1003">Cell membrane</keyword>
<accession>A0A6N2UTH8</accession>